<reference evidence="2" key="1">
    <citation type="submission" date="2016-10" db="EMBL/GenBank/DDBJ databases">
        <authorList>
            <person name="Varghese N."/>
            <person name="Submissions S."/>
        </authorList>
    </citation>
    <scope>NUCLEOTIDE SEQUENCE [LARGE SCALE GENOMIC DNA]</scope>
    <source>
        <strain evidence="2">DSM 17875</strain>
    </source>
</reference>
<dbReference type="STRING" id="364197.SAMN05216296_1028"/>
<protein>
    <submittedName>
        <fullName evidence="1">Uncharacterized protein</fullName>
    </submittedName>
</protein>
<organism evidence="1 2">
    <name type="scientific">Pseudomonas pohangensis</name>
    <dbReference type="NCBI Taxonomy" id="364197"/>
    <lineage>
        <taxon>Bacteria</taxon>
        <taxon>Pseudomonadati</taxon>
        <taxon>Pseudomonadota</taxon>
        <taxon>Gammaproteobacteria</taxon>
        <taxon>Pseudomonadales</taxon>
        <taxon>Pseudomonadaceae</taxon>
        <taxon>Pseudomonas</taxon>
    </lineage>
</organism>
<dbReference type="OrthoDB" id="6983995at2"/>
<keyword evidence="2" id="KW-1185">Reference proteome</keyword>
<sequence length="120" mass="13241">MITSKTAPTGVNQLHRNLKSLATVATTTTGLRNGAYSRCRLIKEVATGGNTNSFLNIGCLHRPLFWLLLLPVKKQRQQNMGIGSAWKARNPWLLPLLPLLPVFLKLEEHVCSCFSEVGAT</sequence>
<evidence type="ECO:0000313" key="1">
    <source>
        <dbReference type="EMBL" id="SDT97900.1"/>
    </source>
</evidence>
<proteinExistence type="predicted"/>
<name>A0A1H2ES21_9PSED</name>
<gene>
    <name evidence="1" type="ORF">SAMN05216296_1028</name>
</gene>
<dbReference type="Proteomes" id="UP000243232">
    <property type="component" value="Chromosome I"/>
</dbReference>
<dbReference type="EMBL" id="LT629785">
    <property type="protein sequence ID" value="SDT97900.1"/>
    <property type="molecule type" value="Genomic_DNA"/>
</dbReference>
<dbReference type="AlphaFoldDB" id="A0A1H2ES21"/>
<evidence type="ECO:0000313" key="2">
    <source>
        <dbReference type="Proteomes" id="UP000243232"/>
    </source>
</evidence>
<accession>A0A1H2ES21</accession>
<dbReference type="RefSeq" id="WP_157718796.1">
    <property type="nucleotide sequence ID" value="NZ_LT629785.1"/>
</dbReference>